<accession>A0A1H7VAB6</accession>
<keyword evidence="2" id="KW-0547">Nucleotide-binding</keyword>
<dbReference type="InterPro" id="IPR003593">
    <property type="entry name" value="AAA+_ATPase"/>
</dbReference>
<keyword evidence="6" id="KW-1185">Reference proteome</keyword>
<comment type="similarity">
    <text evidence="1">Belongs to the AAA ATPase family.</text>
</comment>
<organism evidence="5 6">
    <name type="scientific">Syntrophus gentianae</name>
    <dbReference type="NCBI Taxonomy" id="43775"/>
    <lineage>
        <taxon>Bacteria</taxon>
        <taxon>Pseudomonadati</taxon>
        <taxon>Thermodesulfobacteriota</taxon>
        <taxon>Syntrophia</taxon>
        <taxon>Syntrophales</taxon>
        <taxon>Syntrophaceae</taxon>
        <taxon>Syntrophus</taxon>
    </lineage>
</organism>
<dbReference type="InterPro" id="IPR027417">
    <property type="entry name" value="P-loop_NTPase"/>
</dbReference>
<dbReference type="InterPro" id="IPR050221">
    <property type="entry name" value="26S_Proteasome_ATPase"/>
</dbReference>
<evidence type="ECO:0000259" key="4">
    <source>
        <dbReference type="SMART" id="SM00382"/>
    </source>
</evidence>
<feature type="domain" description="AAA+ ATPase" evidence="4">
    <location>
        <begin position="219"/>
        <end position="351"/>
    </location>
</feature>
<dbReference type="SMART" id="SM00382">
    <property type="entry name" value="AAA"/>
    <property type="match status" value="1"/>
</dbReference>
<sequence>MESTVWTRGEACFASEWERIGLLAHILAESRQGRQASQGELDQLRTLQQQVEAFRREEGGWAAVAPPGLSPLEFDVLACAAAPEAEPRLGWLFMTLQPGAPTPYPTPALLQEILAIAPEETPLLYGALSETSPLRLGGLIEVAGGDPYQPLRPAAGVTARLLGRPAVTGDLPGAVLVKTPARWEDLVLPSDRVAMLQEFLLWITHKATVVGEWGGGDCGGPVALFAGPSGTGKTFAAAVLAARLEWPLYRVDLGRLVSKYIGETEKNLNRLFDAAHGQPMILQFDEADSLFSKRGEVREARDRYANMEVSHLLARIESHSGPVILTTNLRKHLDPAFARRFQVVVDFPRPDAEARTRLWQRLLPPRMPRDPGVAPAFLGAAVNLTGGSIRNAALHAAYLAAGAGSPLNLGHVALAIWRELGKDGRELSRTDLGPMAPFLPREVPC</sequence>
<dbReference type="RefSeq" id="WP_093882251.1">
    <property type="nucleotide sequence ID" value="NZ_FOBS01000003.1"/>
</dbReference>
<dbReference type="EMBL" id="FOBS01000003">
    <property type="protein sequence ID" value="SEM05805.1"/>
    <property type="molecule type" value="Genomic_DNA"/>
</dbReference>
<dbReference type="OrthoDB" id="9802352at2"/>
<keyword evidence="3" id="KW-0067">ATP-binding</keyword>
<evidence type="ECO:0000313" key="6">
    <source>
        <dbReference type="Proteomes" id="UP000198744"/>
    </source>
</evidence>
<dbReference type="Pfam" id="PF00004">
    <property type="entry name" value="AAA"/>
    <property type="match status" value="1"/>
</dbReference>
<reference evidence="5 6" key="1">
    <citation type="submission" date="2016-10" db="EMBL/GenBank/DDBJ databases">
        <authorList>
            <person name="de Groot N.N."/>
        </authorList>
    </citation>
    <scope>NUCLEOTIDE SEQUENCE [LARGE SCALE GENOMIC DNA]</scope>
    <source>
        <strain evidence="5 6">DSM 8423</strain>
    </source>
</reference>
<dbReference type="GO" id="GO:0005524">
    <property type="term" value="F:ATP binding"/>
    <property type="evidence" value="ECO:0007669"/>
    <property type="project" value="UniProtKB-KW"/>
</dbReference>
<proteinExistence type="inferred from homology"/>
<evidence type="ECO:0000256" key="3">
    <source>
        <dbReference type="ARBA" id="ARBA00022840"/>
    </source>
</evidence>
<evidence type="ECO:0000256" key="1">
    <source>
        <dbReference type="ARBA" id="ARBA00006914"/>
    </source>
</evidence>
<dbReference type="SUPFAM" id="SSF52540">
    <property type="entry name" value="P-loop containing nucleoside triphosphate hydrolases"/>
    <property type="match status" value="1"/>
</dbReference>
<dbReference type="AlphaFoldDB" id="A0A1H7VAB6"/>
<dbReference type="GO" id="GO:0016887">
    <property type="term" value="F:ATP hydrolysis activity"/>
    <property type="evidence" value="ECO:0007669"/>
    <property type="project" value="InterPro"/>
</dbReference>
<name>A0A1H7VAB6_9BACT</name>
<dbReference type="STRING" id="43775.SAMN04489760_103111"/>
<dbReference type="Proteomes" id="UP000198744">
    <property type="component" value="Unassembled WGS sequence"/>
</dbReference>
<dbReference type="PANTHER" id="PTHR23073">
    <property type="entry name" value="26S PROTEASOME REGULATORY SUBUNIT"/>
    <property type="match status" value="1"/>
</dbReference>
<dbReference type="InterPro" id="IPR003959">
    <property type="entry name" value="ATPase_AAA_core"/>
</dbReference>
<evidence type="ECO:0000256" key="2">
    <source>
        <dbReference type="ARBA" id="ARBA00022741"/>
    </source>
</evidence>
<evidence type="ECO:0000313" key="5">
    <source>
        <dbReference type="EMBL" id="SEM05805.1"/>
    </source>
</evidence>
<protein>
    <submittedName>
        <fullName evidence="5">ATPase family associated with various cellular activities (AAA)</fullName>
    </submittedName>
</protein>
<dbReference type="CDD" id="cd19481">
    <property type="entry name" value="RecA-like_protease"/>
    <property type="match status" value="1"/>
</dbReference>
<gene>
    <name evidence="5" type="ORF">SAMN04489760_103111</name>
</gene>
<dbReference type="Gene3D" id="3.40.50.300">
    <property type="entry name" value="P-loop containing nucleotide triphosphate hydrolases"/>
    <property type="match status" value="1"/>
</dbReference>